<dbReference type="PANTHER" id="PTHR43586">
    <property type="entry name" value="CYSTEINE DESULFURASE"/>
    <property type="match status" value="1"/>
</dbReference>
<dbReference type="EMBL" id="BAUL01000386">
    <property type="protein sequence ID" value="GAE00209.1"/>
    <property type="molecule type" value="Genomic_DNA"/>
</dbReference>
<dbReference type="InterPro" id="IPR015424">
    <property type="entry name" value="PyrdxlP-dep_Trfase"/>
</dbReference>
<dbReference type="InterPro" id="IPR015421">
    <property type="entry name" value="PyrdxlP-dep_Trfase_major"/>
</dbReference>
<dbReference type="AlphaFoldDB" id="V5G6V2"/>
<keyword evidence="4" id="KW-0032">Aminotransferase</keyword>
<feature type="compositionally biased region" description="Low complexity" evidence="2">
    <location>
        <begin position="67"/>
        <end position="86"/>
    </location>
</feature>
<dbReference type="PANTHER" id="PTHR43586:SF21">
    <property type="entry name" value="PYRIDOXAL PHOSPHATE (PLP)-DEPENDENT ASPARTATE AMINOTRANSFERASE SUPERFAMILY"/>
    <property type="match status" value="1"/>
</dbReference>
<dbReference type="Gene3D" id="3.40.640.10">
    <property type="entry name" value="Type I PLP-dependent aspartate aminotransferase-like (Major domain)"/>
    <property type="match status" value="1"/>
</dbReference>
<dbReference type="OrthoDB" id="420046at2759"/>
<feature type="region of interest" description="Disordered" evidence="2">
    <location>
        <begin position="49"/>
        <end position="91"/>
    </location>
</feature>
<feature type="domain" description="Roadblock/LAMTOR2" evidence="3">
    <location>
        <begin position="12"/>
        <end position="194"/>
    </location>
</feature>
<dbReference type="HOGENOM" id="CLU_413854_0_0_1"/>
<keyword evidence="4" id="KW-0808">Transferase</keyword>
<dbReference type="InterPro" id="IPR000192">
    <property type="entry name" value="Aminotrans_V_dom"/>
</dbReference>
<dbReference type="eggNOG" id="KOG1549">
    <property type="taxonomic scope" value="Eukaryota"/>
</dbReference>
<keyword evidence="5" id="KW-1185">Reference proteome</keyword>
<dbReference type="InterPro" id="IPR004942">
    <property type="entry name" value="Roadblock/LAMTOR2_dom"/>
</dbReference>
<proteinExistence type="inferred from homology"/>
<comment type="caution">
    <text evidence="4">The sequence shown here is derived from an EMBL/GenBank/DDBJ whole genome shotgun (WGS) entry which is preliminary data.</text>
</comment>
<evidence type="ECO:0000256" key="2">
    <source>
        <dbReference type="SAM" id="MobiDB-lite"/>
    </source>
</evidence>
<protein>
    <submittedName>
        <fullName evidence="4">Aminotransferase</fullName>
    </submittedName>
</protein>
<accession>V5G6V2</accession>
<comment type="similarity">
    <text evidence="1">Belongs to the GAMAD family.</text>
</comment>
<feature type="region of interest" description="Disordered" evidence="2">
    <location>
        <begin position="118"/>
        <end position="167"/>
    </location>
</feature>
<dbReference type="Gene3D" id="3.30.450.30">
    <property type="entry name" value="Dynein light chain 2a, cytoplasmic"/>
    <property type="match status" value="1"/>
</dbReference>
<dbReference type="Gene3D" id="3.90.1150.10">
    <property type="entry name" value="Aspartate Aminotransferase, domain 1"/>
    <property type="match status" value="1"/>
</dbReference>
<dbReference type="SUPFAM" id="SSF103196">
    <property type="entry name" value="Roadblock/LC7 domain"/>
    <property type="match status" value="1"/>
</dbReference>
<reference evidence="5" key="1">
    <citation type="journal article" date="2014" name="Genome Announc.">
        <title>Draft genome sequence of the formaldehyde-resistant fungus Byssochlamys spectabilis No. 5 (anamorph Paecilomyces variotii No. 5) (NBRC109023).</title>
        <authorList>
            <person name="Oka T."/>
            <person name="Ekino K."/>
            <person name="Fukuda K."/>
            <person name="Nomura Y."/>
        </authorList>
    </citation>
    <scope>NUCLEOTIDE SEQUENCE [LARGE SCALE GENOMIC DNA]</scope>
    <source>
        <strain evidence="5">No. 5 / NBRC 109023</strain>
    </source>
</reference>
<dbReference type="SMART" id="SM00960">
    <property type="entry name" value="Robl_LC7"/>
    <property type="match status" value="1"/>
</dbReference>
<organism evidence="4 5">
    <name type="scientific">Byssochlamys spectabilis (strain No. 5 / NBRC 109023)</name>
    <name type="common">Paecilomyces variotii</name>
    <dbReference type="NCBI Taxonomy" id="1356009"/>
    <lineage>
        <taxon>Eukaryota</taxon>
        <taxon>Fungi</taxon>
        <taxon>Dikarya</taxon>
        <taxon>Ascomycota</taxon>
        <taxon>Pezizomycotina</taxon>
        <taxon>Eurotiomycetes</taxon>
        <taxon>Eurotiomycetidae</taxon>
        <taxon>Eurotiales</taxon>
        <taxon>Thermoascaceae</taxon>
        <taxon>Paecilomyces</taxon>
    </lineage>
</organism>
<dbReference type="SUPFAM" id="SSF53383">
    <property type="entry name" value="PLP-dependent transferases"/>
    <property type="match status" value="1"/>
</dbReference>
<dbReference type="GO" id="GO:0008483">
    <property type="term" value="F:transaminase activity"/>
    <property type="evidence" value="ECO:0007669"/>
    <property type="project" value="UniProtKB-KW"/>
</dbReference>
<sequence length="595" mass="64435">MAQSPTPVPQHVSALLTHLTSRPGVQSTLILSRKDGSIIQCTGLLASSSNPAAAGPRGNAVEPSAPPSSSSSDPAPSTDATSSTTPNQTTAYKPSHAEALAAHIHAFVTSASALSTSLSHPASATGTENGYGARPQAANGYDESSTNGTSSRDDDAESESHREDEDEVKLLRLRTKKHEIVVVPDRKYLLCVVHGASGAAGSAGATGGGGVSSLAPYLDLCRAIDNVIVYSRIQKYLSRTNVQLGATYSVAKACTTAYDNAFVPAARFINAGPNEISIGISTTQLLHNLSIALNFEPDDELILSKVNHEANISPWVQIAKRLGLTIRWWSANDPKNPVCDLDELKGLLSEKTRLVACPHVSNITGTITNVKEIAAAVHQFPRALLCVDGVAFAPHRQLDVKDLDVDFYAFSWYKVLGPHISQLYASSRVHSEITPLCHYFKDPVSLDVMLNLASANYELTQSIPCVVEYFGSDVKAKWEQIAAYEEQLQEILLSYLRSNPRMTIYGEPSSSKDLRVPVISFTVKGMKSKAVVDEVEKRSNFGFRNGHMYSHRLLQEIMCLEDLEDGVVRASLLHYNTEEEVRGLVKVLEEVILPN</sequence>
<evidence type="ECO:0000259" key="3">
    <source>
        <dbReference type="SMART" id="SM00960"/>
    </source>
</evidence>
<dbReference type="InParanoid" id="V5G6V2"/>
<name>V5G6V2_BYSSN</name>
<dbReference type="Pfam" id="PF00266">
    <property type="entry name" value="Aminotran_5"/>
    <property type="match status" value="1"/>
</dbReference>
<evidence type="ECO:0000313" key="4">
    <source>
        <dbReference type="EMBL" id="GAE00209.1"/>
    </source>
</evidence>
<evidence type="ECO:0000313" key="5">
    <source>
        <dbReference type="Proteomes" id="UP000018001"/>
    </source>
</evidence>
<dbReference type="InterPro" id="IPR015422">
    <property type="entry name" value="PyrdxlP-dep_Trfase_small"/>
</dbReference>
<gene>
    <name evidence="4" type="ORF">PVAR5_8947</name>
</gene>
<dbReference type="Proteomes" id="UP000018001">
    <property type="component" value="Unassembled WGS sequence"/>
</dbReference>
<evidence type="ECO:0000256" key="1">
    <source>
        <dbReference type="ARBA" id="ARBA00007191"/>
    </source>
</evidence>